<protein>
    <submittedName>
        <fullName evidence="2">Uncharacterized protein</fullName>
    </submittedName>
</protein>
<name>A0A918B0Y1_9ACTN</name>
<keyword evidence="3" id="KW-1185">Reference proteome</keyword>
<feature type="region of interest" description="Disordered" evidence="1">
    <location>
        <begin position="1"/>
        <end position="135"/>
    </location>
</feature>
<feature type="compositionally biased region" description="Basic residues" evidence="1">
    <location>
        <begin position="122"/>
        <end position="135"/>
    </location>
</feature>
<reference evidence="2" key="1">
    <citation type="journal article" date="2014" name="Int. J. Syst. Evol. Microbiol.">
        <title>Complete genome sequence of Corynebacterium casei LMG S-19264T (=DSM 44701T), isolated from a smear-ripened cheese.</title>
        <authorList>
            <consortium name="US DOE Joint Genome Institute (JGI-PGF)"/>
            <person name="Walter F."/>
            <person name="Albersmeier A."/>
            <person name="Kalinowski J."/>
            <person name="Ruckert C."/>
        </authorList>
    </citation>
    <scope>NUCLEOTIDE SEQUENCE</scope>
    <source>
        <strain evidence="2">JCM 4335</strain>
    </source>
</reference>
<dbReference type="EMBL" id="BMSV01000005">
    <property type="protein sequence ID" value="GGQ09979.1"/>
    <property type="molecule type" value="Genomic_DNA"/>
</dbReference>
<evidence type="ECO:0000313" key="2">
    <source>
        <dbReference type="EMBL" id="GGQ09979.1"/>
    </source>
</evidence>
<accession>A0A918B0Y1</accession>
<dbReference type="Proteomes" id="UP000654123">
    <property type="component" value="Unassembled WGS sequence"/>
</dbReference>
<feature type="compositionally biased region" description="Gly residues" evidence="1">
    <location>
        <begin position="46"/>
        <end position="67"/>
    </location>
</feature>
<reference evidence="2" key="2">
    <citation type="submission" date="2020-09" db="EMBL/GenBank/DDBJ databases">
        <authorList>
            <person name="Sun Q."/>
            <person name="Ohkuma M."/>
        </authorList>
    </citation>
    <scope>NUCLEOTIDE SEQUENCE</scope>
    <source>
        <strain evidence="2">JCM 4335</strain>
    </source>
</reference>
<gene>
    <name evidence="2" type="ORF">GCM10010249_30810</name>
</gene>
<dbReference type="AlphaFoldDB" id="A0A918B0Y1"/>
<feature type="compositionally biased region" description="Gly residues" evidence="1">
    <location>
        <begin position="8"/>
        <end position="17"/>
    </location>
</feature>
<proteinExistence type="predicted"/>
<evidence type="ECO:0000256" key="1">
    <source>
        <dbReference type="SAM" id="MobiDB-lite"/>
    </source>
</evidence>
<organism evidence="2 3">
    <name type="scientific">Streptomyces roseolilacinus</name>
    <dbReference type="NCBI Taxonomy" id="66904"/>
    <lineage>
        <taxon>Bacteria</taxon>
        <taxon>Bacillati</taxon>
        <taxon>Actinomycetota</taxon>
        <taxon>Actinomycetes</taxon>
        <taxon>Kitasatosporales</taxon>
        <taxon>Streptomycetaceae</taxon>
        <taxon>Streptomyces</taxon>
    </lineage>
</organism>
<comment type="caution">
    <text evidence="2">The sequence shown here is derived from an EMBL/GenBank/DDBJ whole genome shotgun (WGS) entry which is preliminary data.</text>
</comment>
<sequence length="135" mass="13354">MTNYFGFAGSGPVGSGGSLPVSGGRCPAARRTGRRAFSGPPPGRAGRAGPGRIGPSGKGTGPGGSAGSGAPIVRGRVSRVPAGPTGPNRKGRDRDGVGGFAATGQRAVTGRTGPPGREGRRVAPRRARTASRTRR</sequence>
<evidence type="ECO:0000313" key="3">
    <source>
        <dbReference type="Proteomes" id="UP000654123"/>
    </source>
</evidence>